<dbReference type="InterPro" id="IPR003594">
    <property type="entry name" value="HATPase_dom"/>
</dbReference>
<evidence type="ECO:0000256" key="8">
    <source>
        <dbReference type="SAM" id="MobiDB-lite"/>
    </source>
</evidence>
<proteinExistence type="predicted"/>
<comment type="catalytic activity">
    <reaction evidence="1">
        <text>ATP + protein L-histidine = ADP + protein N-phospho-L-histidine.</text>
        <dbReference type="EC" id="2.7.13.3"/>
    </reaction>
</comment>
<keyword evidence="5 9" id="KW-0812">Transmembrane</keyword>
<dbReference type="Gene3D" id="3.30.565.10">
    <property type="entry name" value="Histidine kinase-like ATPase, C-terminal domain"/>
    <property type="match status" value="1"/>
</dbReference>
<sequence>MRTPRRTEDAGAPAPPTAVRGRRAHAGPPADEPEEHVPGTSPAAGRTADGPPSGLPGAEGPSAPAGAADPEGSSAPAGPAAPAGPSAPTGPSASGGDRVRTAVRSGPRPRTVRAKIVSLLMVPIVSLLALWGFATVTTAQDVARLHRLQRLDAEVREPVSAALTALQAERRAAVRQVAAPGAGRAAEFEDRKRRTDAAVDRLRLDATHTVGDTGDLPDEVADRVSAFVGKVEGLALLRAAAAEGRADWDQVYTEYTGAISAAFAVGGALSGVQDAERGADARVLLEFGRAGEMLSREDALLGSAHLTGKLTADRLRAFSGAVETRRTLVASATADLPAAERAAWIRLATGAAHTRLTRAEDLIRAASPGRPAAQAVTSADWDVPLAAVRDGLAAIETGARAGAADRTDPFAGGALTTGGAAVAFGLAAVVASLLVSVRIGRGLVVELVGLRNTALGIARRELPAAMRRLRAGEEIDIRTEAPVGPRSQDEIGQVGEALATVHRAALSAAVERAELADGISGVFVNLARRSQVLVHRQLNLLDAMERRADDPGELDDLFRLDHLTTRMRRHAESLIILSGAAPGRAWRRPVPLTDVVRAAVSEIEDYARVEAPRLPETAVVGGAVADLTHLLAELIENATQFSPPHTKVRVSGEPVGNGYALEIEDRGLGMGRENLAEANARIARAEDLDLFDSDRLGLFVVSRLSARHDIKVRLRTSPYGGTTAVVLLPTDVLQGALPPGRGTPEGTPGAPRPSEERPDPARSGDAHGTAPRPRGSGRHGDPPRRPDESRTPLPRIPSPARPPSLPRPTVVPALTAHPGTGPEPGSEPASKPGPDAGAGPGPRVGPKPGAAPAGVTALRPRGSSAQPPVTPAAGPGDPTAPGDPDGELPRRVRQASLVPQLREAPPQEPVPVPAPHGVGARTPERVRERMTAYQDGWRRGGGPAPGGRRPLGTGTDTGTGAGIGTGHDRGRPGPAPLHAPHPQGDDA</sequence>
<feature type="domain" description="NIT" evidence="11">
    <location>
        <begin position="157"/>
        <end position="410"/>
    </location>
</feature>
<evidence type="ECO:0000256" key="2">
    <source>
        <dbReference type="ARBA" id="ARBA00012438"/>
    </source>
</evidence>
<feature type="region of interest" description="Disordered" evidence="8">
    <location>
        <begin position="735"/>
        <end position="987"/>
    </location>
</feature>
<dbReference type="Proteomes" id="UP001614391">
    <property type="component" value="Unassembled WGS sequence"/>
</dbReference>
<comment type="caution">
    <text evidence="12">The sequence shown here is derived from an EMBL/GenBank/DDBJ whole genome shotgun (WGS) entry which is preliminary data.</text>
</comment>
<evidence type="ECO:0000256" key="6">
    <source>
        <dbReference type="ARBA" id="ARBA00022777"/>
    </source>
</evidence>
<gene>
    <name evidence="12" type="ORF">ACIGW0_27320</name>
</gene>
<keyword evidence="7 9" id="KW-1133">Transmembrane helix</keyword>
<feature type="domain" description="Histidine kinase" evidence="10">
    <location>
        <begin position="627"/>
        <end position="732"/>
    </location>
</feature>
<feature type="compositionally biased region" description="Pro residues" evidence="8">
    <location>
        <begin position="794"/>
        <end position="806"/>
    </location>
</feature>
<evidence type="ECO:0000256" key="5">
    <source>
        <dbReference type="ARBA" id="ARBA00022692"/>
    </source>
</evidence>
<accession>A0ABW8D246</accession>
<reference evidence="12 13" key="1">
    <citation type="submission" date="2024-10" db="EMBL/GenBank/DDBJ databases">
        <title>The Natural Products Discovery Center: Release of the First 8490 Sequenced Strains for Exploring Actinobacteria Biosynthetic Diversity.</title>
        <authorList>
            <person name="Kalkreuter E."/>
            <person name="Kautsar S.A."/>
            <person name="Yang D."/>
            <person name="Bader C.D."/>
            <person name="Teijaro C.N."/>
            <person name="Fluegel L."/>
            <person name="Davis C.M."/>
            <person name="Simpson J.R."/>
            <person name="Lauterbach L."/>
            <person name="Steele A.D."/>
            <person name="Gui C."/>
            <person name="Meng S."/>
            <person name="Li G."/>
            <person name="Viehrig K."/>
            <person name="Ye F."/>
            <person name="Su P."/>
            <person name="Kiefer A.F."/>
            <person name="Nichols A."/>
            <person name="Cepeda A.J."/>
            <person name="Yan W."/>
            <person name="Fan B."/>
            <person name="Jiang Y."/>
            <person name="Adhikari A."/>
            <person name="Zheng C.-J."/>
            <person name="Schuster L."/>
            <person name="Cowan T.M."/>
            <person name="Smanski M.J."/>
            <person name="Chevrette M.G."/>
            <person name="De Carvalho L.P.S."/>
            <person name="Shen B."/>
        </authorList>
    </citation>
    <scope>NUCLEOTIDE SEQUENCE [LARGE SCALE GENOMIC DNA]</scope>
    <source>
        <strain evidence="12 13">NPDC053346</strain>
    </source>
</reference>
<evidence type="ECO:0000259" key="10">
    <source>
        <dbReference type="PROSITE" id="PS50109"/>
    </source>
</evidence>
<feature type="compositionally biased region" description="Basic and acidic residues" evidence="8">
    <location>
        <begin position="753"/>
        <end position="765"/>
    </location>
</feature>
<evidence type="ECO:0000259" key="11">
    <source>
        <dbReference type="PROSITE" id="PS50906"/>
    </source>
</evidence>
<organism evidence="12 13">
    <name type="scientific">Streptomyces bikiniensis</name>
    <dbReference type="NCBI Taxonomy" id="1896"/>
    <lineage>
        <taxon>Bacteria</taxon>
        <taxon>Bacillati</taxon>
        <taxon>Actinomycetota</taxon>
        <taxon>Actinomycetes</taxon>
        <taxon>Kitasatosporales</taxon>
        <taxon>Streptomycetaceae</taxon>
        <taxon>Streptomyces</taxon>
    </lineage>
</organism>
<evidence type="ECO:0000256" key="1">
    <source>
        <dbReference type="ARBA" id="ARBA00000085"/>
    </source>
</evidence>
<dbReference type="EMBL" id="JBITYT010000014">
    <property type="protein sequence ID" value="MFI9123061.1"/>
    <property type="molecule type" value="Genomic_DNA"/>
</dbReference>
<keyword evidence="3" id="KW-0597">Phosphoprotein</keyword>
<dbReference type="EC" id="2.7.13.3" evidence="2"/>
<evidence type="ECO:0000256" key="4">
    <source>
        <dbReference type="ARBA" id="ARBA00022679"/>
    </source>
</evidence>
<keyword evidence="13" id="KW-1185">Reference proteome</keyword>
<feature type="compositionally biased region" description="Low complexity" evidence="8">
    <location>
        <begin position="871"/>
        <end position="883"/>
    </location>
</feature>
<dbReference type="PANTHER" id="PTHR45436">
    <property type="entry name" value="SENSOR HISTIDINE KINASE YKOH"/>
    <property type="match status" value="1"/>
</dbReference>
<dbReference type="InterPro" id="IPR005467">
    <property type="entry name" value="His_kinase_dom"/>
</dbReference>
<feature type="region of interest" description="Disordered" evidence="8">
    <location>
        <begin position="1"/>
        <end position="108"/>
    </location>
</feature>
<dbReference type="SUPFAM" id="SSF55874">
    <property type="entry name" value="ATPase domain of HSP90 chaperone/DNA topoisomerase II/histidine kinase"/>
    <property type="match status" value="1"/>
</dbReference>
<feature type="compositionally biased region" description="Basic and acidic residues" evidence="8">
    <location>
        <begin position="778"/>
        <end position="790"/>
    </location>
</feature>
<dbReference type="InterPro" id="IPR010910">
    <property type="entry name" value="Nitrate/nitrite_sensing_bac"/>
</dbReference>
<dbReference type="InterPro" id="IPR013587">
    <property type="entry name" value="Nitrate/nitrite_sensing"/>
</dbReference>
<evidence type="ECO:0000313" key="13">
    <source>
        <dbReference type="Proteomes" id="UP001614391"/>
    </source>
</evidence>
<dbReference type="RefSeq" id="WP_399619851.1">
    <property type="nucleotide sequence ID" value="NZ_JBITYT010000014.1"/>
</dbReference>
<feature type="compositionally biased region" description="Low complexity" evidence="8">
    <location>
        <begin position="738"/>
        <end position="749"/>
    </location>
</feature>
<dbReference type="InterPro" id="IPR036890">
    <property type="entry name" value="HATPase_C_sf"/>
</dbReference>
<dbReference type="PROSITE" id="PS50109">
    <property type="entry name" value="HIS_KIN"/>
    <property type="match status" value="1"/>
</dbReference>
<dbReference type="InterPro" id="IPR050428">
    <property type="entry name" value="TCS_sensor_his_kinase"/>
</dbReference>
<evidence type="ECO:0000313" key="12">
    <source>
        <dbReference type="EMBL" id="MFI9123061.1"/>
    </source>
</evidence>
<dbReference type="PROSITE" id="PS50906">
    <property type="entry name" value="NIT"/>
    <property type="match status" value="1"/>
</dbReference>
<dbReference type="SMART" id="SM00387">
    <property type="entry name" value="HATPase_c"/>
    <property type="match status" value="1"/>
</dbReference>
<feature type="compositionally biased region" description="Low complexity" evidence="8">
    <location>
        <begin position="844"/>
        <end position="857"/>
    </location>
</feature>
<dbReference type="Pfam" id="PF02518">
    <property type="entry name" value="HATPase_c"/>
    <property type="match status" value="1"/>
</dbReference>
<dbReference type="PANTHER" id="PTHR45436:SF5">
    <property type="entry name" value="SENSOR HISTIDINE KINASE TRCS"/>
    <property type="match status" value="1"/>
</dbReference>
<dbReference type="Pfam" id="PF08376">
    <property type="entry name" value="NIT"/>
    <property type="match status" value="1"/>
</dbReference>
<evidence type="ECO:0000256" key="3">
    <source>
        <dbReference type="ARBA" id="ARBA00022553"/>
    </source>
</evidence>
<name>A0ABW8D246_STRBI</name>
<keyword evidence="4" id="KW-0808">Transferase</keyword>
<protein>
    <recommendedName>
        <fullName evidence="2">histidine kinase</fullName>
        <ecNumber evidence="2">2.7.13.3</ecNumber>
    </recommendedName>
</protein>
<keyword evidence="6" id="KW-0418">Kinase</keyword>
<feature type="compositionally biased region" description="Low complexity" evidence="8">
    <location>
        <begin position="50"/>
        <end position="96"/>
    </location>
</feature>
<feature type="compositionally biased region" description="Gly residues" evidence="8">
    <location>
        <begin position="955"/>
        <end position="965"/>
    </location>
</feature>
<evidence type="ECO:0000256" key="7">
    <source>
        <dbReference type="ARBA" id="ARBA00022989"/>
    </source>
</evidence>
<keyword evidence="9" id="KW-0472">Membrane</keyword>
<evidence type="ECO:0000256" key="9">
    <source>
        <dbReference type="SAM" id="Phobius"/>
    </source>
</evidence>
<feature type="transmembrane region" description="Helical" evidence="9">
    <location>
        <begin position="116"/>
        <end position="134"/>
    </location>
</feature>